<sequence length="129" mass="14539">MKFFLAALSAFVVSACATTSEWKVDPVAVERDVSKTLQLYPSQTDYSILIVPDREAVSKEHNRIFGRPTNVPAFYAAVENLIVIPMECEIRILRHEIGHAVVRAYFNEPIPSWLHEELARKAESPAPES</sequence>
<evidence type="ECO:0000256" key="1">
    <source>
        <dbReference type="SAM" id="SignalP"/>
    </source>
</evidence>
<accession>A0A4U8YKN1</accession>
<keyword evidence="1" id="KW-0732">Signal</keyword>
<dbReference type="Proteomes" id="UP000507962">
    <property type="component" value="Unassembled WGS sequence"/>
</dbReference>
<evidence type="ECO:0008006" key="4">
    <source>
        <dbReference type="Google" id="ProtNLM"/>
    </source>
</evidence>
<protein>
    <recommendedName>
        <fullName evidence="4">Lipoprotein</fullName>
    </recommendedName>
</protein>
<gene>
    <name evidence="2" type="ORF">MSL71_15670</name>
</gene>
<reference evidence="2 3" key="1">
    <citation type="submission" date="2019-03" db="EMBL/GenBank/DDBJ databases">
        <authorList>
            <person name="Nijsse B."/>
        </authorList>
    </citation>
    <scope>NUCLEOTIDE SEQUENCE [LARGE SCALE GENOMIC DNA]</scope>
    <source>
        <strain evidence="2">Desulfoluna butyratoxydans MSL71</strain>
    </source>
</reference>
<dbReference type="EMBL" id="CAADHO010000002">
    <property type="protein sequence ID" value="VFQ43924.1"/>
    <property type="molecule type" value="Genomic_DNA"/>
</dbReference>
<dbReference type="AlphaFoldDB" id="A0A4U8YKN1"/>
<dbReference type="PROSITE" id="PS51257">
    <property type="entry name" value="PROKAR_LIPOPROTEIN"/>
    <property type="match status" value="1"/>
</dbReference>
<organism evidence="2 3">
    <name type="scientific">Desulfoluna butyratoxydans</name>
    <dbReference type="NCBI Taxonomy" id="231438"/>
    <lineage>
        <taxon>Bacteria</taxon>
        <taxon>Pseudomonadati</taxon>
        <taxon>Thermodesulfobacteriota</taxon>
        <taxon>Desulfobacteria</taxon>
        <taxon>Desulfobacterales</taxon>
        <taxon>Desulfolunaceae</taxon>
        <taxon>Desulfoluna</taxon>
    </lineage>
</organism>
<proteinExistence type="predicted"/>
<name>A0A4U8YKN1_9BACT</name>
<evidence type="ECO:0000313" key="2">
    <source>
        <dbReference type="EMBL" id="VFQ43924.1"/>
    </source>
</evidence>
<feature type="chain" id="PRO_5020474349" description="Lipoprotein" evidence="1">
    <location>
        <begin position="18"/>
        <end position="129"/>
    </location>
</feature>
<evidence type="ECO:0000313" key="3">
    <source>
        <dbReference type="Proteomes" id="UP000507962"/>
    </source>
</evidence>
<feature type="signal peptide" evidence="1">
    <location>
        <begin position="1"/>
        <end position="17"/>
    </location>
</feature>
<keyword evidence="3" id="KW-1185">Reference proteome</keyword>